<comment type="caution">
    <text evidence="2">The sequence shown here is derived from an EMBL/GenBank/DDBJ whole genome shotgun (WGS) entry which is preliminary data.</text>
</comment>
<name>A0AAD5TV75_9FUNG</name>
<accession>A0AAD5TV75</accession>
<dbReference type="Pfam" id="PF00612">
    <property type="entry name" value="IQ"/>
    <property type="match status" value="3"/>
</dbReference>
<proteinExistence type="predicted"/>
<dbReference type="AlphaFoldDB" id="A0AAD5TV75"/>
<feature type="region of interest" description="Disordered" evidence="1">
    <location>
        <begin position="498"/>
        <end position="547"/>
    </location>
</feature>
<feature type="compositionally biased region" description="Basic and acidic residues" evidence="1">
    <location>
        <begin position="508"/>
        <end position="521"/>
    </location>
</feature>
<dbReference type="EMBL" id="JADGJQ010000004">
    <property type="protein sequence ID" value="KAJ3184154.1"/>
    <property type="molecule type" value="Genomic_DNA"/>
</dbReference>
<feature type="region of interest" description="Disordered" evidence="1">
    <location>
        <begin position="1"/>
        <end position="41"/>
    </location>
</feature>
<evidence type="ECO:0000256" key="1">
    <source>
        <dbReference type="SAM" id="MobiDB-lite"/>
    </source>
</evidence>
<evidence type="ECO:0000313" key="3">
    <source>
        <dbReference type="Proteomes" id="UP001212152"/>
    </source>
</evidence>
<keyword evidence="3" id="KW-1185">Reference proteome</keyword>
<dbReference type="PANTHER" id="PTHR33504:SF2">
    <property type="entry name" value="PROTEIN MFI"/>
    <property type="match status" value="1"/>
</dbReference>
<reference evidence="2" key="1">
    <citation type="submission" date="2020-05" db="EMBL/GenBank/DDBJ databases">
        <title>Phylogenomic resolution of chytrid fungi.</title>
        <authorList>
            <person name="Stajich J.E."/>
            <person name="Amses K."/>
            <person name="Simmons R."/>
            <person name="Seto K."/>
            <person name="Myers J."/>
            <person name="Bonds A."/>
            <person name="Quandt C.A."/>
            <person name="Barry K."/>
            <person name="Liu P."/>
            <person name="Grigoriev I."/>
            <person name="Longcore J.E."/>
            <person name="James T.Y."/>
        </authorList>
    </citation>
    <scope>NUCLEOTIDE SEQUENCE</scope>
    <source>
        <strain evidence="2">JEL0379</strain>
    </source>
</reference>
<dbReference type="InterPro" id="IPR000048">
    <property type="entry name" value="IQ_motif_EF-hand-BS"/>
</dbReference>
<gene>
    <name evidence="2" type="ORF">HDU87_005000</name>
</gene>
<dbReference type="PANTHER" id="PTHR33504">
    <property type="entry name" value="NADH DEHYDROGENASE (UBIQUINONE) 1 BETA SUBCOMPLEX, 4"/>
    <property type="match status" value="1"/>
</dbReference>
<evidence type="ECO:0000313" key="2">
    <source>
        <dbReference type="EMBL" id="KAJ3184154.1"/>
    </source>
</evidence>
<organism evidence="2 3">
    <name type="scientific">Geranomyces variabilis</name>
    <dbReference type="NCBI Taxonomy" id="109894"/>
    <lineage>
        <taxon>Eukaryota</taxon>
        <taxon>Fungi</taxon>
        <taxon>Fungi incertae sedis</taxon>
        <taxon>Chytridiomycota</taxon>
        <taxon>Chytridiomycota incertae sedis</taxon>
        <taxon>Chytridiomycetes</taxon>
        <taxon>Spizellomycetales</taxon>
        <taxon>Powellomycetaceae</taxon>
        <taxon>Geranomyces</taxon>
    </lineage>
</organism>
<dbReference type="SMART" id="SM00015">
    <property type="entry name" value="IQ"/>
    <property type="match status" value="3"/>
</dbReference>
<dbReference type="PROSITE" id="PS50096">
    <property type="entry name" value="IQ"/>
    <property type="match status" value="3"/>
</dbReference>
<dbReference type="Gene3D" id="1.20.5.190">
    <property type="match status" value="1"/>
</dbReference>
<protein>
    <submittedName>
        <fullName evidence="2">Uncharacterized protein</fullName>
    </submittedName>
</protein>
<sequence>MEEGSDMATLPVFPTRPPADVRYQRRRSHPQPTDATDPRDEAVRREQLARLGATLTLQSLYRAWQTRRKYIAVLYGHLSVATHRLDPPDIGVGLGAAYQLALPPVDPASLTVQEKLLRRYYTYCFCLEKRDRFAFPPTFPEFAAAYIQALWRMWVVKKNWNNFKLKLSGEHAAADGARKEMLWKTRKNGVHTTTWGEAALKMQRAWRSYYNRKIYRFHRDLIKFRLRGEPRKLLRFINPKEAELMDASMAIHVRFRLGGTSFPPSIFYKVFIHKRLVDMNAFSPRDYTAQSSKQILPVDLFDKTANPGVPVPFAGWYQRVENNGWRPVSDKIYDEESDRVTEASRLIAYHHIKLKRRVALEKKKRIRKIEWMRKMYQEGKRVIAAAANRAMEASLPHSLWTVGPGGDESVGASRRELAAKSTVSLGSNAANRFPTPPPEDCIRELESEMDPDILIKWTRALDFEGYFNDWVCMATSGRSEDPKTFGLATAMTEAHITPPTAVGGDGDVNVRDAGGEAEARKSRPGSGKSDRSVRDLMMSRRDEMLDF</sequence>
<dbReference type="Proteomes" id="UP001212152">
    <property type="component" value="Unassembled WGS sequence"/>
</dbReference>
<feature type="compositionally biased region" description="Basic and acidic residues" evidence="1">
    <location>
        <begin position="528"/>
        <end position="547"/>
    </location>
</feature>